<sequence length="172" mass="20904">RFEKQVRFLDNHPDIDLLGTGSIDIDEFGNEIQLRTVPEKHKEIINLLPRANPMTHSSVMFRKMSFKKINFYNDSYRIIQDYEMWFRAAGIGLKFHNLNEVLLKYRMDHNYVSRRSFMYRLYDCKLRLLNFKYIKLPYYKYYYAFIPVILGLVPKKLYPSIKRMDPRMKPLN</sequence>
<dbReference type="SUPFAM" id="SSF53448">
    <property type="entry name" value="Nucleotide-diphospho-sugar transferases"/>
    <property type="match status" value="1"/>
</dbReference>
<protein>
    <recommendedName>
        <fullName evidence="2">Glycosyltransferase 2-like domain-containing protein</fullName>
    </recommendedName>
</protein>
<feature type="non-terminal residue" evidence="1">
    <location>
        <position position="1"/>
    </location>
</feature>
<evidence type="ECO:0008006" key="2">
    <source>
        <dbReference type="Google" id="ProtNLM"/>
    </source>
</evidence>
<reference evidence="1" key="1">
    <citation type="journal article" date="2014" name="Front. Microbiol.">
        <title>High frequency of phylogenetically diverse reductive dehalogenase-homologous genes in deep subseafloor sedimentary metagenomes.</title>
        <authorList>
            <person name="Kawai M."/>
            <person name="Futagami T."/>
            <person name="Toyoda A."/>
            <person name="Takaki Y."/>
            <person name="Nishi S."/>
            <person name="Hori S."/>
            <person name="Arai W."/>
            <person name="Tsubouchi T."/>
            <person name="Morono Y."/>
            <person name="Uchiyama I."/>
            <person name="Ito T."/>
            <person name="Fujiyama A."/>
            <person name="Inagaki F."/>
            <person name="Takami H."/>
        </authorList>
    </citation>
    <scope>NUCLEOTIDE SEQUENCE</scope>
    <source>
        <strain evidence="1">Expedition CK06-06</strain>
    </source>
</reference>
<dbReference type="EMBL" id="BART01011604">
    <property type="protein sequence ID" value="GAG87196.1"/>
    <property type="molecule type" value="Genomic_DNA"/>
</dbReference>
<evidence type="ECO:0000313" key="1">
    <source>
        <dbReference type="EMBL" id="GAG87196.1"/>
    </source>
</evidence>
<dbReference type="AlphaFoldDB" id="X1CSF4"/>
<proteinExistence type="predicted"/>
<dbReference type="InterPro" id="IPR029044">
    <property type="entry name" value="Nucleotide-diphossugar_trans"/>
</dbReference>
<comment type="caution">
    <text evidence="1">The sequence shown here is derived from an EMBL/GenBank/DDBJ whole genome shotgun (WGS) entry which is preliminary data.</text>
</comment>
<organism evidence="1">
    <name type="scientific">marine sediment metagenome</name>
    <dbReference type="NCBI Taxonomy" id="412755"/>
    <lineage>
        <taxon>unclassified sequences</taxon>
        <taxon>metagenomes</taxon>
        <taxon>ecological metagenomes</taxon>
    </lineage>
</organism>
<gene>
    <name evidence="1" type="ORF">S01H4_24638</name>
</gene>
<accession>X1CSF4</accession>
<name>X1CSF4_9ZZZZ</name>
<dbReference type="Gene3D" id="3.90.550.10">
    <property type="entry name" value="Spore Coat Polysaccharide Biosynthesis Protein SpsA, Chain A"/>
    <property type="match status" value="1"/>
</dbReference>